<sequence length="51" mass="5561">MPDCFRVIGVEGRGRKERQPPEAETSSAFRGGGGERKTQKTGPNMARRAIS</sequence>
<dbReference type="Proteomes" id="UP000075683">
    <property type="component" value="Unassembled WGS sequence"/>
</dbReference>
<evidence type="ECO:0000313" key="2">
    <source>
        <dbReference type="EMBL" id="KYD20837.1"/>
    </source>
</evidence>
<organism evidence="2 3">
    <name type="scientific">Caldibacillus debilis</name>
    <dbReference type="NCBI Taxonomy" id="301148"/>
    <lineage>
        <taxon>Bacteria</taxon>
        <taxon>Bacillati</taxon>
        <taxon>Bacillota</taxon>
        <taxon>Bacilli</taxon>
        <taxon>Bacillales</taxon>
        <taxon>Bacillaceae</taxon>
        <taxon>Caldibacillus</taxon>
    </lineage>
</organism>
<dbReference type="EMBL" id="LQYT01000028">
    <property type="protein sequence ID" value="KYD20837.1"/>
    <property type="molecule type" value="Genomic_DNA"/>
</dbReference>
<name>A0A150M8F6_9BACI</name>
<feature type="compositionally biased region" description="Basic and acidic residues" evidence="1">
    <location>
        <begin position="12"/>
        <end position="21"/>
    </location>
</feature>
<reference evidence="2 3" key="1">
    <citation type="submission" date="2016-01" db="EMBL/GenBank/DDBJ databases">
        <title>Draft Genome Sequences of Seven Thermophilic Sporeformers Isolated from Foods.</title>
        <authorList>
            <person name="Berendsen E.M."/>
            <person name="Wells-Bennik M.H."/>
            <person name="Krawcyk A.O."/>
            <person name="De Jong A."/>
            <person name="Holsappel S."/>
            <person name="Eijlander R.T."/>
            <person name="Kuipers O.P."/>
        </authorList>
    </citation>
    <scope>NUCLEOTIDE SEQUENCE [LARGE SCALE GENOMIC DNA]</scope>
    <source>
        <strain evidence="2 3">B4135</strain>
    </source>
</reference>
<proteinExistence type="predicted"/>
<feature type="region of interest" description="Disordered" evidence="1">
    <location>
        <begin position="1"/>
        <end position="51"/>
    </location>
</feature>
<protein>
    <submittedName>
        <fullName evidence="2">Uncharacterized protein</fullName>
    </submittedName>
</protein>
<accession>A0A150M8F6</accession>
<dbReference type="STRING" id="301148.B4135_0255"/>
<gene>
    <name evidence="2" type="ORF">B4135_0255</name>
</gene>
<evidence type="ECO:0000313" key="3">
    <source>
        <dbReference type="Proteomes" id="UP000075683"/>
    </source>
</evidence>
<evidence type="ECO:0000256" key="1">
    <source>
        <dbReference type="SAM" id="MobiDB-lite"/>
    </source>
</evidence>
<comment type="caution">
    <text evidence="2">The sequence shown here is derived from an EMBL/GenBank/DDBJ whole genome shotgun (WGS) entry which is preliminary data.</text>
</comment>
<dbReference type="AlphaFoldDB" id="A0A150M8F6"/>